<dbReference type="OrthoDB" id="9797341at2"/>
<dbReference type="CDD" id="cd17535">
    <property type="entry name" value="REC_NarL-like"/>
    <property type="match status" value="1"/>
</dbReference>
<dbReference type="eggNOG" id="COG2197">
    <property type="taxonomic scope" value="Bacteria"/>
</dbReference>
<dbReference type="RefSeq" id="WP_013768466.1">
    <property type="nucleotide sequence ID" value="NC_015510.1"/>
</dbReference>
<accession>F4L3J4</accession>
<dbReference type="HOGENOM" id="CLU_000445_90_10_10"/>
<dbReference type="PROSITE" id="PS50110">
    <property type="entry name" value="RESPONSE_REGULATORY"/>
    <property type="match status" value="1"/>
</dbReference>
<organism evidence="6 7">
    <name type="scientific">Haliscomenobacter hydrossis (strain ATCC 27775 / DSM 1100 / LMG 10767 / O)</name>
    <dbReference type="NCBI Taxonomy" id="760192"/>
    <lineage>
        <taxon>Bacteria</taxon>
        <taxon>Pseudomonadati</taxon>
        <taxon>Bacteroidota</taxon>
        <taxon>Saprospiria</taxon>
        <taxon>Saprospirales</taxon>
        <taxon>Haliscomenobacteraceae</taxon>
        <taxon>Haliscomenobacter</taxon>
    </lineage>
</organism>
<dbReference type="EMBL" id="CP002691">
    <property type="protein sequence ID" value="AEE53944.1"/>
    <property type="molecule type" value="Genomic_DNA"/>
</dbReference>
<dbReference type="Pfam" id="PF00072">
    <property type="entry name" value="Response_reg"/>
    <property type="match status" value="1"/>
</dbReference>
<evidence type="ECO:0000256" key="3">
    <source>
        <dbReference type="PROSITE-ProRule" id="PRU00169"/>
    </source>
</evidence>
<evidence type="ECO:0000313" key="6">
    <source>
        <dbReference type="EMBL" id="AEE53944.1"/>
    </source>
</evidence>
<evidence type="ECO:0000259" key="5">
    <source>
        <dbReference type="PROSITE" id="PS50110"/>
    </source>
</evidence>
<feature type="modified residue" description="4-aspartylphosphate" evidence="3">
    <location>
        <position position="56"/>
    </location>
</feature>
<reference key="2">
    <citation type="submission" date="2011-04" db="EMBL/GenBank/DDBJ databases">
        <title>Complete sequence of chromosome of Haliscomenobacter hydrossis DSM 1100.</title>
        <authorList>
            <consortium name="US DOE Joint Genome Institute (JGI-PGF)"/>
            <person name="Lucas S."/>
            <person name="Han J."/>
            <person name="Lapidus A."/>
            <person name="Bruce D."/>
            <person name="Goodwin L."/>
            <person name="Pitluck S."/>
            <person name="Peters L."/>
            <person name="Kyrpides N."/>
            <person name="Mavromatis K."/>
            <person name="Ivanova N."/>
            <person name="Ovchinnikova G."/>
            <person name="Pagani I."/>
            <person name="Daligault H."/>
            <person name="Detter J.C."/>
            <person name="Han C."/>
            <person name="Land M."/>
            <person name="Hauser L."/>
            <person name="Markowitz V."/>
            <person name="Cheng J.-F."/>
            <person name="Hugenholtz P."/>
            <person name="Woyke T."/>
            <person name="Wu D."/>
            <person name="Verbarg S."/>
            <person name="Frueling A."/>
            <person name="Brambilla E."/>
            <person name="Klenk H.-P."/>
            <person name="Eisen J.A."/>
        </authorList>
    </citation>
    <scope>NUCLEOTIDE SEQUENCE</scope>
    <source>
        <strain>DSM 1100</strain>
    </source>
</reference>
<dbReference type="STRING" id="760192.Halhy_6122"/>
<dbReference type="Gene3D" id="3.40.50.2300">
    <property type="match status" value="1"/>
</dbReference>
<dbReference type="KEGG" id="hhy:Halhy_6122"/>
<feature type="domain" description="HTH luxR-type" evidence="4">
    <location>
        <begin position="146"/>
        <end position="211"/>
    </location>
</feature>
<protein>
    <submittedName>
        <fullName evidence="6">Two component transcriptional regulator, LuxR family</fullName>
    </submittedName>
</protein>
<dbReference type="PANTHER" id="PTHR43214:SF43">
    <property type="entry name" value="TWO-COMPONENT RESPONSE REGULATOR"/>
    <property type="match status" value="1"/>
</dbReference>
<keyword evidence="1 3" id="KW-0597">Phosphoprotein</keyword>
<dbReference type="InterPro" id="IPR058245">
    <property type="entry name" value="NreC/VraR/RcsB-like_REC"/>
</dbReference>
<dbReference type="GO" id="GO:0006355">
    <property type="term" value="P:regulation of DNA-templated transcription"/>
    <property type="evidence" value="ECO:0007669"/>
    <property type="project" value="InterPro"/>
</dbReference>
<feature type="domain" description="Response regulatory" evidence="5">
    <location>
        <begin position="5"/>
        <end position="122"/>
    </location>
</feature>
<dbReference type="SMART" id="SM00448">
    <property type="entry name" value="REC"/>
    <property type="match status" value="1"/>
</dbReference>
<gene>
    <name evidence="6" type="ordered locus">Halhy_6122</name>
</gene>
<dbReference type="Pfam" id="PF00196">
    <property type="entry name" value="GerE"/>
    <property type="match status" value="1"/>
</dbReference>
<proteinExistence type="predicted"/>
<sequence length="212" mass="24049">MAHILLSIVEDEPMVRESLYDFLNAQEEIEIQAVAKSVEDFLQAPSEPAPNVLLLDINLSPGISGTEGIPLIRKKYPDLDIIMLTSYEDEEHVFEALRRGAVAYLSKTSSLLTIKEAILTVVNGGSFMSPSIARYVVDYFRFRQRITNPDLDLTKRQKEILTCLVDGQSYKMIADTCNITLETVRDHIKKIYKKLQINSRGELVSMLLDKRI</sequence>
<dbReference type="SUPFAM" id="SSF46894">
    <property type="entry name" value="C-terminal effector domain of the bipartite response regulators"/>
    <property type="match status" value="1"/>
</dbReference>
<reference evidence="6 7" key="1">
    <citation type="journal article" date="2011" name="Stand. Genomic Sci.">
        <title>Complete genome sequence of Haliscomenobacter hydrossis type strain (O).</title>
        <authorList>
            <consortium name="US DOE Joint Genome Institute (JGI-PGF)"/>
            <person name="Daligault H."/>
            <person name="Lapidus A."/>
            <person name="Zeytun A."/>
            <person name="Nolan M."/>
            <person name="Lucas S."/>
            <person name="Del Rio T.G."/>
            <person name="Tice H."/>
            <person name="Cheng J.F."/>
            <person name="Tapia R."/>
            <person name="Han C."/>
            <person name="Goodwin L."/>
            <person name="Pitluck S."/>
            <person name="Liolios K."/>
            <person name="Pagani I."/>
            <person name="Ivanova N."/>
            <person name="Huntemann M."/>
            <person name="Mavromatis K."/>
            <person name="Mikhailova N."/>
            <person name="Pati A."/>
            <person name="Chen A."/>
            <person name="Palaniappan K."/>
            <person name="Land M."/>
            <person name="Hauser L."/>
            <person name="Brambilla E.M."/>
            <person name="Rohde M."/>
            <person name="Verbarg S."/>
            <person name="Goker M."/>
            <person name="Bristow J."/>
            <person name="Eisen J.A."/>
            <person name="Markowitz V."/>
            <person name="Hugenholtz P."/>
            <person name="Kyrpides N.C."/>
            <person name="Klenk H.P."/>
            <person name="Woyke T."/>
        </authorList>
    </citation>
    <scope>NUCLEOTIDE SEQUENCE [LARGE SCALE GENOMIC DNA]</scope>
    <source>
        <strain evidence="7">ATCC 27775 / DSM 1100 / LMG 10767 / O</strain>
    </source>
</reference>
<dbReference type="PRINTS" id="PR00038">
    <property type="entry name" value="HTHLUXR"/>
</dbReference>
<dbReference type="SMART" id="SM00421">
    <property type="entry name" value="HTH_LUXR"/>
    <property type="match status" value="1"/>
</dbReference>
<dbReference type="InterPro" id="IPR016032">
    <property type="entry name" value="Sig_transdc_resp-reg_C-effctor"/>
</dbReference>
<evidence type="ECO:0000259" key="4">
    <source>
        <dbReference type="PROSITE" id="PS50043"/>
    </source>
</evidence>
<dbReference type="InterPro" id="IPR001789">
    <property type="entry name" value="Sig_transdc_resp-reg_receiver"/>
</dbReference>
<evidence type="ECO:0000256" key="2">
    <source>
        <dbReference type="ARBA" id="ARBA00023125"/>
    </source>
</evidence>
<evidence type="ECO:0000313" key="7">
    <source>
        <dbReference type="Proteomes" id="UP000008461"/>
    </source>
</evidence>
<dbReference type="InterPro" id="IPR039420">
    <property type="entry name" value="WalR-like"/>
</dbReference>
<dbReference type="InterPro" id="IPR011006">
    <property type="entry name" value="CheY-like_superfamily"/>
</dbReference>
<name>F4L3J4_HALH1</name>
<dbReference type="PROSITE" id="PS50043">
    <property type="entry name" value="HTH_LUXR_2"/>
    <property type="match status" value="1"/>
</dbReference>
<dbReference type="InterPro" id="IPR000792">
    <property type="entry name" value="Tscrpt_reg_LuxR_C"/>
</dbReference>
<dbReference type="CDD" id="cd06170">
    <property type="entry name" value="LuxR_C_like"/>
    <property type="match status" value="1"/>
</dbReference>
<dbReference type="GO" id="GO:0003677">
    <property type="term" value="F:DNA binding"/>
    <property type="evidence" value="ECO:0007669"/>
    <property type="project" value="UniProtKB-KW"/>
</dbReference>
<dbReference type="GO" id="GO:0000160">
    <property type="term" value="P:phosphorelay signal transduction system"/>
    <property type="evidence" value="ECO:0007669"/>
    <property type="project" value="InterPro"/>
</dbReference>
<dbReference type="AlphaFoldDB" id="F4L3J4"/>
<evidence type="ECO:0000256" key="1">
    <source>
        <dbReference type="ARBA" id="ARBA00022553"/>
    </source>
</evidence>
<keyword evidence="2" id="KW-0238">DNA-binding</keyword>
<dbReference type="PANTHER" id="PTHR43214">
    <property type="entry name" value="TWO-COMPONENT RESPONSE REGULATOR"/>
    <property type="match status" value="1"/>
</dbReference>
<keyword evidence="7" id="KW-1185">Reference proteome</keyword>
<dbReference type="SUPFAM" id="SSF52172">
    <property type="entry name" value="CheY-like"/>
    <property type="match status" value="1"/>
</dbReference>
<dbReference type="Proteomes" id="UP000008461">
    <property type="component" value="Chromosome"/>
</dbReference>